<keyword evidence="1" id="KW-1133">Transmembrane helix</keyword>
<evidence type="ECO:0000313" key="3">
    <source>
        <dbReference type="Proteomes" id="UP000220340"/>
    </source>
</evidence>
<organism evidence="2 3">
    <name type="scientific">Mycolicibacterium diernhoferi</name>
    <dbReference type="NCBI Taxonomy" id="1801"/>
    <lineage>
        <taxon>Bacteria</taxon>
        <taxon>Bacillati</taxon>
        <taxon>Actinomycetota</taxon>
        <taxon>Actinomycetes</taxon>
        <taxon>Mycobacteriales</taxon>
        <taxon>Mycobacteriaceae</taxon>
        <taxon>Mycolicibacterium</taxon>
    </lineage>
</organism>
<dbReference type="RefSeq" id="WP_097934227.1">
    <property type="nucleotide sequence ID" value="NZ_BAAATC010000019.1"/>
</dbReference>
<keyword evidence="1" id="KW-0812">Transmembrane</keyword>
<keyword evidence="3" id="KW-1185">Reference proteome</keyword>
<dbReference type="Proteomes" id="UP000220340">
    <property type="component" value="Unassembled WGS sequence"/>
</dbReference>
<sequence length="39" mass="4268">MEVVGRISVAVMAVVVLAVAVIGVKSIPDVERYLKIRRM</sequence>
<accession>A0A2A7NLR7</accession>
<name>A0A2A7NLR7_9MYCO</name>
<evidence type="ECO:0000313" key="2">
    <source>
        <dbReference type="EMBL" id="PEG51220.1"/>
    </source>
</evidence>
<reference evidence="2 3" key="1">
    <citation type="submission" date="2017-10" db="EMBL/GenBank/DDBJ databases">
        <title>The new phylogeny of genus Mycobacterium.</title>
        <authorList>
            <person name="Tortoli E."/>
            <person name="Trovato A."/>
            <person name="Cirillo D.M."/>
        </authorList>
    </citation>
    <scope>NUCLEOTIDE SEQUENCE [LARGE SCALE GENOMIC DNA]</scope>
    <source>
        <strain evidence="2 3">IP141170001</strain>
    </source>
</reference>
<proteinExistence type="predicted"/>
<evidence type="ECO:0000256" key="1">
    <source>
        <dbReference type="SAM" id="Phobius"/>
    </source>
</evidence>
<dbReference type="AlphaFoldDB" id="A0A2A7NLR7"/>
<protein>
    <submittedName>
        <fullName evidence="2">Uncharacterized protein</fullName>
    </submittedName>
</protein>
<feature type="transmembrane region" description="Helical" evidence="1">
    <location>
        <begin position="6"/>
        <end position="28"/>
    </location>
</feature>
<dbReference type="EMBL" id="PDCR01000061">
    <property type="protein sequence ID" value="PEG51220.1"/>
    <property type="molecule type" value="Genomic_DNA"/>
</dbReference>
<dbReference type="InterPro" id="IPR054188">
    <property type="entry name" value="DUF6893"/>
</dbReference>
<dbReference type="Pfam" id="PF21833">
    <property type="entry name" value="DUF6893"/>
    <property type="match status" value="1"/>
</dbReference>
<keyword evidence="1" id="KW-0472">Membrane</keyword>
<gene>
    <name evidence="2" type="ORF">CRI78_27675</name>
</gene>
<comment type="caution">
    <text evidence="2">The sequence shown here is derived from an EMBL/GenBank/DDBJ whole genome shotgun (WGS) entry which is preliminary data.</text>
</comment>